<dbReference type="EMBL" id="JAVYJV010000024">
    <property type="protein sequence ID" value="KAK4338131.1"/>
    <property type="molecule type" value="Genomic_DNA"/>
</dbReference>
<name>A0AAE1QRS7_9SOLA</name>
<dbReference type="Proteomes" id="UP001291623">
    <property type="component" value="Unassembled WGS sequence"/>
</dbReference>
<accession>A0AAE1QRS7</accession>
<proteinExistence type="predicted"/>
<reference evidence="1" key="1">
    <citation type="submission" date="2023-12" db="EMBL/GenBank/DDBJ databases">
        <title>Genome assembly of Anisodus tanguticus.</title>
        <authorList>
            <person name="Wang Y.-J."/>
        </authorList>
    </citation>
    <scope>NUCLEOTIDE SEQUENCE</scope>
    <source>
        <strain evidence="1">KB-2021</strain>
        <tissue evidence="1">Leaf</tissue>
    </source>
</reference>
<keyword evidence="2" id="KW-1185">Reference proteome</keyword>
<sequence>MQEDYLWYFIQQMFNRVVNLHTVGEAVGDWYFDRAGFHQHIDPYSFARDCQLYEEILLTSNITMLMGLNSIVVQFSQSHTIEIYD</sequence>
<gene>
    <name evidence="1" type="ORF">RND71_042618</name>
</gene>
<dbReference type="AlphaFoldDB" id="A0AAE1QRS7"/>
<evidence type="ECO:0000313" key="1">
    <source>
        <dbReference type="EMBL" id="KAK4338131.1"/>
    </source>
</evidence>
<evidence type="ECO:0000313" key="2">
    <source>
        <dbReference type="Proteomes" id="UP001291623"/>
    </source>
</evidence>
<comment type="caution">
    <text evidence="1">The sequence shown here is derived from an EMBL/GenBank/DDBJ whole genome shotgun (WGS) entry which is preliminary data.</text>
</comment>
<protein>
    <submittedName>
        <fullName evidence="1">Uncharacterized protein</fullName>
    </submittedName>
</protein>
<organism evidence="1 2">
    <name type="scientific">Anisodus tanguticus</name>
    <dbReference type="NCBI Taxonomy" id="243964"/>
    <lineage>
        <taxon>Eukaryota</taxon>
        <taxon>Viridiplantae</taxon>
        <taxon>Streptophyta</taxon>
        <taxon>Embryophyta</taxon>
        <taxon>Tracheophyta</taxon>
        <taxon>Spermatophyta</taxon>
        <taxon>Magnoliopsida</taxon>
        <taxon>eudicotyledons</taxon>
        <taxon>Gunneridae</taxon>
        <taxon>Pentapetalae</taxon>
        <taxon>asterids</taxon>
        <taxon>lamiids</taxon>
        <taxon>Solanales</taxon>
        <taxon>Solanaceae</taxon>
        <taxon>Solanoideae</taxon>
        <taxon>Hyoscyameae</taxon>
        <taxon>Anisodus</taxon>
    </lineage>
</organism>